<reference evidence="13" key="1">
    <citation type="submission" date="2024-05" db="EMBL/GenBank/DDBJ databases">
        <title>Metabacillus sp. nov., isolated from the rhizosphere soil of tomato plants.</title>
        <authorList>
            <person name="Ma R."/>
        </authorList>
    </citation>
    <scope>NUCLEOTIDE SEQUENCE</scope>
    <source>
        <strain evidence="13">DBTR6</strain>
    </source>
</reference>
<dbReference type="NCBIfam" id="TIGR01239">
    <property type="entry name" value="galT_2"/>
    <property type="match status" value="1"/>
</dbReference>
<keyword evidence="6 10" id="KW-0808">Transferase</keyword>
<feature type="domain" description="Galactose-1-phosphate uridyl transferase C-terminal" evidence="12">
    <location>
        <begin position="247"/>
        <end position="430"/>
    </location>
</feature>
<evidence type="ECO:0000256" key="4">
    <source>
        <dbReference type="ARBA" id="ARBA00008706"/>
    </source>
</evidence>
<dbReference type="NCBIfam" id="NF003629">
    <property type="entry name" value="PRK05270.1-2"/>
    <property type="match status" value="1"/>
</dbReference>
<keyword evidence="9 10" id="KW-0119">Carbohydrate metabolism</keyword>
<evidence type="ECO:0000259" key="11">
    <source>
        <dbReference type="Pfam" id="PF01087"/>
    </source>
</evidence>
<protein>
    <recommendedName>
        <fullName evidence="10">Galactose-1-phosphate uridylyltransferase</fullName>
        <shortName evidence="10">Gal-1-P uridylyltransferase</shortName>
        <ecNumber evidence="10">2.7.7.12</ecNumber>
    </recommendedName>
    <alternativeName>
        <fullName evidence="10">UDP-glucose--hexose-1-phosphate uridylyltransferase</fullName>
    </alternativeName>
</protein>
<dbReference type="HAMAP" id="MF_00571">
    <property type="entry name" value="GalP_UDP_trans"/>
    <property type="match status" value="1"/>
</dbReference>
<dbReference type="GO" id="GO:0008108">
    <property type="term" value="F:UDP-glucose:hexose-1-phosphate uridylyltransferase activity"/>
    <property type="evidence" value="ECO:0007669"/>
    <property type="project" value="UniProtKB-EC"/>
</dbReference>
<comment type="similarity">
    <text evidence="4 10">Belongs to the galactose-1-phosphate uridylyltransferase type 2 family.</text>
</comment>
<evidence type="ECO:0000256" key="5">
    <source>
        <dbReference type="ARBA" id="ARBA00022490"/>
    </source>
</evidence>
<evidence type="ECO:0000256" key="9">
    <source>
        <dbReference type="ARBA" id="ARBA00023277"/>
    </source>
</evidence>
<name>A0ABS7UXU1_9BACI</name>
<dbReference type="Proteomes" id="UP001165287">
    <property type="component" value="Unassembled WGS sequence"/>
</dbReference>
<comment type="catalytic activity">
    <reaction evidence="1 10">
        <text>alpha-D-galactose 1-phosphate + UDP-alpha-D-glucose = alpha-D-glucose 1-phosphate + UDP-alpha-D-galactose</text>
        <dbReference type="Rhea" id="RHEA:13989"/>
        <dbReference type="ChEBI" id="CHEBI:58336"/>
        <dbReference type="ChEBI" id="CHEBI:58601"/>
        <dbReference type="ChEBI" id="CHEBI:58885"/>
        <dbReference type="ChEBI" id="CHEBI:66914"/>
        <dbReference type="EC" id="2.7.7.12"/>
    </reaction>
</comment>
<dbReference type="Pfam" id="PF02744">
    <property type="entry name" value="GalP_UDP_tr_C"/>
    <property type="match status" value="1"/>
</dbReference>
<dbReference type="EC" id="2.7.7.12" evidence="10"/>
<evidence type="ECO:0000256" key="6">
    <source>
        <dbReference type="ARBA" id="ARBA00022679"/>
    </source>
</evidence>
<evidence type="ECO:0000256" key="3">
    <source>
        <dbReference type="ARBA" id="ARBA00004947"/>
    </source>
</evidence>
<evidence type="ECO:0000313" key="13">
    <source>
        <dbReference type="EMBL" id="MBZ5753121.1"/>
    </source>
</evidence>
<dbReference type="PANTHER" id="PTHR39191:SF1">
    <property type="entry name" value="DUF4922 DOMAIN-CONTAINING PROTEIN"/>
    <property type="match status" value="1"/>
</dbReference>
<keyword evidence="7 10" id="KW-0548">Nucleotidyltransferase</keyword>
<comment type="pathway">
    <text evidence="3 10">Carbohydrate metabolism; galactose metabolism.</text>
</comment>
<dbReference type="InterPro" id="IPR005849">
    <property type="entry name" value="GalP_Utransf_N"/>
</dbReference>
<evidence type="ECO:0000256" key="2">
    <source>
        <dbReference type="ARBA" id="ARBA00004496"/>
    </source>
</evidence>
<evidence type="ECO:0000313" key="14">
    <source>
        <dbReference type="Proteomes" id="UP001165287"/>
    </source>
</evidence>
<dbReference type="InterPro" id="IPR000766">
    <property type="entry name" value="GalP_uridyl_Trfase_II"/>
</dbReference>
<evidence type="ECO:0000256" key="10">
    <source>
        <dbReference type="HAMAP-Rule" id="MF_00571"/>
    </source>
</evidence>
<evidence type="ECO:0000256" key="8">
    <source>
        <dbReference type="ARBA" id="ARBA00023144"/>
    </source>
</evidence>
<dbReference type="InterPro" id="IPR005850">
    <property type="entry name" value="GalP_Utransf_C"/>
</dbReference>
<dbReference type="PIRSF" id="PIRSF006005">
    <property type="entry name" value="GalT_BS"/>
    <property type="match status" value="1"/>
</dbReference>
<keyword evidence="8 10" id="KW-0299">Galactose metabolism</keyword>
<proteinExistence type="inferred from homology"/>
<feature type="domain" description="Galactose-1-phosphate uridyl transferase N-terminal" evidence="11">
    <location>
        <begin position="20"/>
        <end position="231"/>
    </location>
</feature>
<keyword evidence="5 10" id="KW-0963">Cytoplasm</keyword>
<evidence type="ECO:0000256" key="1">
    <source>
        <dbReference type="ARBA" id="ARBA00001107"/>
    </source>
</evidence>
<dbReference type="PANTHER" id="PTHR39191">
    <property type="entry name" value="GALACTOSE-1-PHOSPHATE URIDYLYLTRANSFERASE"/>
    <property type="match status" value="1"/>
</dbReference>
<dbReference type="EMBL" id="JAIQUM010000086">
    <property type="protein sequence ID" value="MBZ5753121.1"/>
    <property type="molecule type" value="Genomic_DNA"/>
</dbReference>
<comment type="subcellular location">
    <subcellularLocation>
        <location evidence="2 10">Cytoplasm</location>
    </subcellularLocation>
</comment>
<dbReference type="Pfam" id="PF01087">
    <property type="entry name" value="GalP_UDP_transf"/>
    <property type="match status" value="1"/>
</dbReference>
<dbReference type="RefSeq" id="WP_224141552.1">
    <property type="nucleotide sequence ID" value="NZ_JAIQUM010000086.1"/>
</dbReference>
<accession>A0ABS7UXU1</accession>
<evidence type="ECO:0000256" key="7">
    <source>
        <dbReference type="ARBA" id="ARBA00022695"/>
    </source>
</evidence>
<sequence>MSIFKEIQNLLEYGSKKGLFEKEDEIYVRNRILSFLGLNEWEDCAAENPLPLVVDILDKILDWSFEQGKMETNTTTERDIFDTEIMNCLIARPSEVIREFYDNYQYNPEKATKKYYEMSISSNYIREGRIAKNKQWKTATPYGEIDITINLSKPEKDPKEIALLKDAPASTYPTCLLCIENEGYYGTLRHPARATHRIIPIEINNEDWYLQYSPYVYYNEHCIVLRKQHIPMKISRATFERLLDFTEKFPHYFVGSNADLPIVGGSILAHDHFQGGGYTFAVEKAEIEETFQLQDYPSLTIGIVKWPMSVVRVCGSKEEVANVTEHIWGKWQQYSDPSVDLFSYTGETPHNTVTPIARRRGELYEMDIVLRNNRTSEEHPDGIFHPHQELHHIKKENIGLIEVMGLAVLPGRLANELNQLAKYLTAPIEQSEWKEALLKHWDWYKEILQKYESITKENVMRILEDEVGDKFQMVLEHAGVFKQTDEGKRAFSTFLKTL</sequence>
<organism evidence="13 14">
    <name type="scientific">Metabacillus rhizolycopersici</name>
    <dbReference type="NCBI Taxonomy" id="2875709"/>
    <lineage>
        <taxon>Bacteria</taxon>
        <taxon>Bacillati</taxon>
        <taxon>Bacillota</taxon>
        <taxon>Bacilli</taxon>
        <taxon>Bacillales</taxon>
        <taxon>Bacillaceae</taxon>
        <taxon>Metabacillus</taxon>
    </lineage>
</organism>
<dbReference type="PROSITE" id="PS01163">
    <property type="entry name" value="GAL_P_UDP_TRANSF_II"/>
    <property type="match status" value="1"/>
</dbReference>
<gene>
    <name evidence="10 13" type="primary">galT</name>
    <name evidence="13" type="ORF">K9V48_23565</name>
</gene>
<keyword evidence="14" id="KW-1185">Reference proteome</keyword>
<comment type="caution">
    <text evidence="13">The sequence shown here is derived from an EMBL/GenBank/DDBJ whole genome shotgun (WGS) entry which is preliminary data.</text>
</comment>
<dbReference type="InterPro" id="IPR023425">
    <property type="entry name" value="GalP_uridyl_Trfase_II_CS"/>
</dbReference>
<evidence type="ECO:0000259" key="12">
    <source>
        <dbReference type="Pfam" id="PF02744"/>
    </source>
</evidence>